<dbReference type="GO" id="GO:0003824">
    <property type="term" value="F:catalytic activity"/>
    <property type="evidence" value="ECO:0007669"/>
    <property type="project" value="InterPro"/>
</dbReference>
<dbReference type="EMBL" id="FOFG01000003">
    <property type="protein sequence ID" value="SEQ20737.1"/>
    <property type="molecule type" value="Genomic_DNA"/>
</dbReference>
<evidence type="ECO:0000313" key="4">
    <source>
        <dbReference type="EMBL" id="SEQ20737.1"/>
    </source>
</evidence>
<dbReference type="SUPFAM" id="SSF75304">
    <property type="entry name" value="Amidase signature (AS) enzymes"/>
    <property type="match status" value="1"/>
</dbReference>
<dbReference type="InterPro" id="IPR036928">
    <property type="entry name" value="AS_sf"/>
</dbReference>
<reference evidence="4 5" key="1">
    <citation type="submission" date="2016-10" db="EMBL/GenBank/DDBJ databases">
        <authorList>
            <person name="de Groot N.N."/>
        </authorList>
    </citation>
    <scope>NUCLEOTIDE SEQUENCE [LARGE SCALE GENOMIC DNA]</scope>
    <source>
        <strain evidence="4 5">A52C2</strain>
    </source>
</reference>
<accession>A0A1H9E549</accession>
<dbReference type="AlphaFoldDB" id="A0A1H9E549"/>
<organism evidence="4 5">
    <name type="scientific">Faunimonas pinastri</name>
    <dbReference type="NCBI Taxonomy" id="1855383"/>
    <lineage>
        <taxon>Bacteria</taxon>
        <taxon>Pseudomonadati</taxon>
        <taxon>Pseudomonadota</taxon>
        <taxon>Alphaproteobacteria</taxon>
        <taxon>Hyphomicrobiales</taxon>
        <taxon>Afifellaceae</taxon>
        <taxon>Faunimonas</taxon>
    </lineage>
</organism>
<evidence type="ECO:0000259" key="3">
    <source>
        <dbReference type="Pfam" id="PF01425"/>
    </source>
</evidence>
<dbReference type="Pfam" id="PF01425">
    <property type="entry name" value="Amidase"/>
    <property type="match status" value="1"/>
</dbReference>
<dbReference type="InterPro" id="IPR000120">
    <property type="entry name" value="Amidase"/>
</dbReference>
<comment type="function">
    <text evidence="1">Hydrolyzes indole-3-acetamide (IAM) into indole-3-acetic acid (IAA).</text>
</comment>
<evidence type="ECO:0000256" key="1">
    <source>
        <dbReference type="ARBA" id="ARBA00003871"/>
    </source>
</evidence>
<dbReference type="Gene3D" id="3.90.1300.10">
    <property type="entry name" value="Amidase signature (AS) domain"/>
    <property type="match status" value="1"/>
</dbReference>
<protein>
    <recommendedName>
        <fullName evidence="2">Indoleacetamide hydrolase</fullName>
    </recommendedName>
</protein>
<sequence>MRTSAIPFSTLTDISEKIRLGEVSPVEVTSVLLDRIEDLDGNLKSYTTVLGERAMTKACEAEADIRRGFWKGPLHGVPIAVKDLCYTTYAPTSAGMHIHRDFVPPFNATVVDRLERAGAIILGKLTMTEGAFGGHHPQMKTPLNPWHPEYWTGASSSGSGAATAAGLCYASLGSDTGGSIRLPSTACGLTGVKPTFGRVSRHGVFPLAESLDHIGPMTRTAADAAVILGVIAGEDPGDPTSLAAPVPDYLGGLNAPIRGIRVGIDEEYVFGGVDPAVQRVVRDAMDALSSLGVRFVPVRFPEHEAVVSGWKSACSLETAIAHEATYPAQESAYGPILKGLIDHGRKLTTFDYGKLTLERMNFCGALKKVFEDVDLLIAPVIPMMTPKAADLPAIMAEDVGRLGRFTGPFNMSGSPTVTLQGGFDPGGLPVGFQLVGRHLAEDLLLRAGHAFQGATDWHTRHPELVPAATPALEIA</sequence>
<name>A0A1H9E549_9HYPH</name>
<keyword evidence="5" id="KW-1185">Reference proteome</keyword>
<dbReference type="RefSeq" id="WP_092495692.1">
    <property type="nucleotide sequence ID" value="NZ_FOFG01000003.1"/>
</dbReference>
<feature type="domain" description="Amidase" evidence="3">
    <location>
        <begin position="27"/>
        <end position="445"/>
    </location>
</feature>
<gene>
    <name evidence="4" type="ORF">SAMN05216548_10367</name>
</gene>
<dbReference type="Proteomes" id="UP000199647">
    <property type="component" value="Unassembled WGS sequence"/>
</dbReference>
<proteinExistence type="predicted"/>
<dbReference type="STRING" id="1855383.SAMN05216548_10367"/>
<evidence type="ECO:0000313" key="5">
    <source>
        <dbReference type="Proteomes" id="UP000199647"/>
    </source>
</evidence>
<dbReference type="InterPro" id="IPR023631">
    <property type="entry name" value="Amidase_dom"/>
</dbReference>
<dbReference type="InterPro" id="IPR020556">
    <property type="entry name" value="Amidase_CS"/>
</dbReference>
<dbReference type="PROSITE" id="PS00571">
    <property type="entry name" value="AMIDASES"/>
    <property type="match status" value="1"/>
</dbReference>
<dbReference type="PANTHER" id="PTHR11895:SF176">
    <property type="entry name" value="AMIDASE AMID-RELATED"/>
    <property type="match status" value="1"/>
</dbReference>
<evidence type="ECO:0000256" key="2">
    <source>
        <dbReference type="ARBA" id="ARBA00021874"/>
    </source>
</evidence>
<dbReference type="OrthoDB" id="9811471at2"/>
<dbReference type="PANTHER" id="PTHR11895">
    <property type="entry name" value="TRANSAMIDASE"/>
    <property type="match status" value="1"/>
</dbReference>